<name>A0A9D3Z369_DREPO</name>
<dbReference type="PANTHER" id="PTHR24388:SF54">
    <property type="entry name" value="PROTEIN ESCARGOT"/>
    <property type="match status" value="1"/>
</dbReference>
<evidence type="ECO:0000256" key="4">
    <source>
        <dbReference type="ARBA" id="ARBA00022737"/>
    </source>
</evidence>
<evidence type="ECO:0000256" key="1">
    <source>
        <dbReference type="ARBA" id="ARBA00004123"/>
    </source>
</evidence>
<evidence type="ECO:0000256" key="9">
    <source>
        <dbReference type="ARBA" id="ARBA00023242"/>
    </source>
</evidence>
<keyword evidence="7" id="KW-0805">Transcription regulation</keyword>
<feature type="domain" description="C2H2-type" evidence="11">
    <location>
        <begin position="22"/>
        <end position="49"/>
    </location>
</feature>
<dbReference type="GO" id="GO:0005634">
    <property type="term" value="C:nucleus"/>
    <property type="evidence" value="ECO:0007669"/>
    <property type="project" value="UniProtKB-SubCell"/>
</dbReference>
<dbReference type="GO" id="GO:0008270">
    <property type="term" value="F:zinc ion binding"/>
    <property type="evidence" value="ECO:0007669"/>
    <property type="project" value="UniProtKB-KW"/>
</dbReference>
<dbReference type="FunFam" id="3.30.160.60:FF:002349">
    <property type="entry name" value="Zinc finger and BTB domain-containing 40"/>
    <property type="match status" value="1"/>
</dbReference>
<dbReference type="PROSITE" id="PS00028">
    <property type="entry name" value="ZINC_FINGER_C2H2_1"/>
    <property type="match status" value="1"/>
</dbReference>
<evidence type="ECO:0000259" key="11">
    <source>
        <dbReference type="PROSITE" id="PS50157"/>
    </source>
</evidence>
<keyword evidence="4" id="KW-0677">Repeat</keyword>
<dbReference type="GO" id="GO:0000981">
    <property type="term" value="F:DNA-binding transcription factor activity, RNA polymerase II-specific"/>
    <property type="evidence" value="ECO:0007669"/>
    <property type="project" value="TreeGrafter"/>
</dbReference>
<proteinExistence type="inferred from homology"/>
<evidence type="ECO:0000256" key="7">
    <source>
        <dbReference type="ARBA" id="ARBA00023015"/>
    </source>
</evidence>
<keyword evidence="8" id="KW-0804">Transcription</keyword>
<reference evidence="12" key="1">
    <citation type="journal article" date="2019" name="bioRxiv">
        <title>The Genome of the Zebra Mussel, Dreissena polymorpha: A Resource for Invasive Species Research.</title>
        <authorList>
            <person name="McCartney M.A."/>
            <person name="Auch B."/>
            <person name="Kono T."/>
            <person name="Mallez S."/>
            <person name="Zhang Y."/>
            <person name="Obille A."/>
            <person name="Becker A."/>
            <person name="Abrahante J.E."/>
            <person name="Garbe J."/>
            <person name="Badalamenti J.P."/>
            <person name="Herman A."/>
            <person name="Mangelson H."/>
            <person name="Liachko I."/>
            <person name="Sullivan S."/>
            <person name="Sone E.D."/>
            <person name="Koren S."/>
            <person name="Silverstein K.A.T."/>
            <person name="Beckman K.B."/>
            <person name="Gohl D.M."/>
        </authorList>
    </citation>
    <scope>NUCLEOTIDE SEQUENCE</scope>
    <source>
        <strain evidence="12">Duluth1</strain>
        <tissue evidence="12">Whole animal</tissue>
    </source>
</reference>
<dbReference type="InterPro" id="IPR013087">
    <property type="entry name" value="Znf_C2H2_type"/>
</dbReference>
<evidence type="ECO:0000313" key="12">
    <source>
        <dbReference type="EMBL" id="KAH3709806.1"/>
    </source>
</evidence>
<accession>A0A9D3Z369</accession>
<protein>
    <recommendedName>
        <fullName evidence="11">C2H2-type domain-containing protein</fullName>
    </recommendedName>
</protein>
<evidence type="ECO:0000256" key="3">
    <source>
        <dbReference type="ARBA" id="ARBA00022723"/>
    </source>
</evidence>
<dbReference type="FunFam" id="3.30.160.60:FF:000193">
    <property type="entry name" value="Zinc finger protein 300"/>
    <property type="match status" value="1"/>
</dbReference>
<keyword evidence="13" id="KW-1185">Reference proteome</keyword>
<dbReference type="EMBL" id="JAIWYP010000014">
    <property type="protein sequence ID" value="KAH3709806.1"/>
    <property type="molecule type" value="Genomic_DNA"/>
</dbReference>
<keyword evidence="6" id="KW-0862">Zinc</keyword>
<evidence type="ECO:0000313" key="13">
    <source>
        <dbReference type="Proteomes" id="UP000828390"/>
    </source>
</evidence>
<dbReference type="PROSITE" id="PS50157">
    <property type="entry name" value="ZINC_FINGER_C2H2_2"/>
    <property type="match status" value="2"/>
</dbReference>
<organism evidence="12 13">
    <name type="scientific">Dreissena polymorpha</name>
    <name type="common">Zebra mussel</name>
    <name type="synonym">Mytilus polymorpha</name>
    <dbReference type="NCBI Taxonomy" id="45954"/>
    <lineage>
        <taxon>Eukaryota</taxon>
        <taxon>Metazoa</taxon>
        <taxon>Spiralia</taxon>
        <taxon>Lophotrochozoa</taxon>
        <taxon>Mollusca</taxon>
        <taxon>Bivalvia</taxon>
        <taxon>Autobranchia</taxon>
        <taxon>Heteroconchia</taxon>
        <taxon>Euheterodonta</taxon>
        <taxon>Imparidentia</taxon>
        <taxon>Neoheterodontei</taxon>
        <taxon>Myida</taxon>
        <taxon>Dreissenoidea</taxon>
        <taxon>Dreissenidae</taxon>
        <taxon>Dreissena</taxon>
    </lineage>
</organism>
<reference evidence="12" key="2">
    <citation type="submission" date="2020-11" db="EMBL/GenBank/DDBJ databases">
        <authorList>
            <person name="McCartney M.A."/>
            <person name="Auch B."/>
            <person name="Kono T."/>
            <person name="Mallez S."/>
            <person name="Becker A."/>
            <person name="Gohl D.M."/>
            <person name="Silverstein K.A.T."/>
            <person name="Koren S."/>
            <person name="Bechman K.B."/>
            <person name="Herman A."/>
            <person name="Abrahante J.E."/>
            <person name="Garbe J."/>
        </authorList>
    </citation>
    <scope>NUCLEOTIDE SEQUENCE</scope>
    <source>
        <strain evidence="12">Duluth1</strain>
        <tissue evidence="12">Whole animal</tissue>
    </source>
</reference>
<evidence type="ECO:0000256" key="5">
    <source>
        <dbReference type="ARBA" id="ARBA00022771"/>
    </source>
</evidence>
<feature type="domain" description="C2H2-type" evidence="11">
    <location>
        <begin position="50"/>
        <end position="77"/>
    </location>
</feature>
<evidence type="ECO:0000256" key="10">
    <source>
        <dbReference type="PROSITE-ProRule" id="PRU00042"/>
    </source>
</evidence>
<comment type="subcellular location">
    <subcellularLocation>
        <location evidence="1">Nucleus</location>
    </subcellularLocation>
</comment>
<dbReference type="InterPro" id="IPR036236">
    <property type="entry name" value="Znf_C2H2_sf"/>
</dbReference>
<dbReference type="Pfam" id="PF00096">
    <property type="entry name" value="zf-C2H2"/>
    <property type="match status" value="2"/>
</dbReference>
<keyword evidence="9" id="KW-0539">Nucleus</keyword>
<keyword evidence="3" id="KW-0479">Metal-binding</keyword>
<dbReference type="SUPFAM" id="SSF57667">
    <property type="entry name" value="beta-beta-alpha zinc fingers"/>
    <property type="match status" value="1"/>
</dbReference>
<gene>
    <name evidence="12" type="ORF">DPMN_069271</name>
</gene>
<dbReference type="InterPro" id="IPR050527">
    <property type="entry name" value="Snail/Krueppel_Znf"/>
</dbReference>
<dbReference type="AlphaFoldDB" id="A0A9D3Z369"/>
<comment type="similarity">
    <text evidence="2">Belongs to the krueppel C2H2-type zinc-finger protein family.</text>
</comment>
<sequence>MFVAVALKGQDVKQQGQETLRYKCQYCDKRERTPALVRRHERVHTGERPFKCHLCSKTFTQRGNLNAHQITHVKMPPILPSTSKD</sequence>
<evidence type="ECO:0000256" key="2">
    <source>
        <dbReference type="ARBA" id="ARBA00006991"/>
    </source>
</evidence>
<dbReference type="GO" id="GO:0000978">
    <property type="term" value="F:RNA polymerase II cis-regulatory region sequence-specific DNA binding"/>
    <property type="evidence" value="ECO:0007669"/>
    <property type="project" value="TreeGrafter"/>
</dbReference>
<dbReference type="Gene3D" id="3.30.160.60">
    <property type="entry name" value="Classic Zinc Finger"/>
    <property type="match status" value="2"/>
</dbReference>
<keyword evidence="5 10" id="KW-0863">Zinc-finger</keyword>
<evidence type="ECO:0000256" key="6">
    <source>
        <dbReference type="ARBA" id="ARBA00022833"/>
    </source>
</evidence>
<dbReference type="PANTHER" id="PTHR24388">
    <property type="entry name" value="ZINC FINGER PROTEIN"/>
    <property type="match status" value="1"/>
</dbReference>
<dbReference type="SMART" id="SM00355">
    <property type="entry name" value="ZnF_C2H2"/>
    <property type="match status" value="2"/>
</dbReference>
<evidence type="ECO:0000256" key="8">
    <source>
        <dbReference type="ARBA" id="ARBA00023163"/>
    </source>
</evidence>
<comment type="caution">
    <text evidence="12">The sequence shown here is derived from an EMBL/GenBank/DDBJ whole genome shotgun (WGS) entry which is preliminary data.</text>
</comment>
<dbReference type="Proteomes" id="UP000828390">
    <property type="component" value="Unassembled WGS sequence"/>
</dbReference>